<dbReference type="NCBIfam" id="TIGR01297">
    <property type="entry name" value="CDF"/>
    <property type="match status" value="1"/>
</dbReference>
<evidence type="ECO:0000259" key="8">
    <source>
        <dbReference type="Pfam" id="PF01545"/>
    </source>
</evidence>
<dbReference type="GO" id="GO:0015341">
    <property type="term" value="F:zinc efflux antiporter activity"/>
    <property type="evidence" value="ECO:0007669"/>
    <property type="project" value="TreeGrafter"/>
</dbReference>
<comment type="similarity">
    <text evidence="2">Belongs to the cation diffusion facilitator (CDF) transporter (TC 2.A.4) family.</text>
</comment>
<dbReference type="Proteomes" id="UP000219215">
    <property type="component" value="Chromosome DPRO"/>
</dbReference>
<gene>
    <name evidence="10" type="ORF">DPRO_3207</name>
</gene>
<dbReference type="EMBL" id="LT907975">
    <property type="protein sequence ID" value="SOB60119.1"/>
    <property type="molecule type" value="Genomic_DNA"/>
</dbReference>
<evidence type="ECO:0000313" key="11">
    <source>
        <dbReference type="Proteomes" id="UP000219215"/>
    </source>
</evidence>
<evidence type="ECO:0000259" key="9">
    <source>
        <dbReference type="Pfam" id="PF16916"/>
    </source>
</evidence>
<feature type="transmembrane region" description="Helical" evidence="7">
    <location>
        <begin position="49"/>
        <end position="69"/>
    </location>
</feature>
<feature type="transmembrane region" description="Helical" evidence="7">
    <location>
        <begin position="156"/>
        <end position="176"/>
    </location>
</feature>
<dbReference type="Gene3D" id="3.30.70.1350">
    <property type="entry name" value="Cation efflux protein, cytoplasmic domain"/>
    <property type="match status" value="1"/>
</dbReference>
<evidence type="ECO:0000313" key="10">
    <source>
        <dbReference type="EMBL" id="SOB60119.1"/>
    </source>
</evidence>
<evidence type="ECO:0000256" key="6">
    <source>
        <dbReference type="ARBA" id="ARBA00023136"/>
    </source>
</evidence>
<dbReference type="GO" id="GO:0015086">
    <property type="term" value="F:cadmium ion transmembrane transporter activity"/>
    <property type="evidence" value="ECO:0007669"/>
    <property type="project" value="TreeGrafter"/>
</dbReference>
<evidence type="ECO:0000256" key="3">
    <source>
        <dbReference type="ARBA" id="ARBA00022448"/>
    </source>
</evidence>
<keyword evidence="5 7" id="KW-1133">Transmembrane helix</keyword>
<dbReference type="InterPro" id="IPR058533">
    <property type="entry name" value="Cation_efflux_TM"/>
</dbReference>
<keyword evidence="11" id="KW-1185">Reference proteome</keyword>
<dbReference type="Pfam" id="PF01545">
    <property type="entry name" value="Cation_efflux"/>
    <property type="match status" value="1"/>
</dbReference>
<reference evidence="11" key="1">
    <citation type="submission" date="2017-09" db="EMBL/GenBank/DDBJ databases">
        <authorList>
            <person name="Regsiter A."/>
            <person name="William W."/>
        </authorList>
    </citation>
    <scope>NUCLEOTIDE SEQUENCE [LARGE SCALE GENOMIC DNA]</scope>
    <source>
        <strain evidence="11">500-1</strain>
    </source>
</reference>
<keyword evidence="3" id="KW-0813">Transport</keyword>
<dbReference type="GO" id="GO:0006882">
    <property type="term" value="P:intracellular zinc ion homeostasis"/>
    <property type="evidence" value="ECO:0007669"/>
    <property type="project" value="TreeGrafter"/>
</dbReference>
<evidence type="ECO:0000256" key="4">
    <source>
        <dbReference type="ARBA" id="ARBA00022692"/>
    </source>
</evidence>
<feature type="transmembrane region" description="Helical" evidence="7">
    <location>
        <begin position="21"/>
        <end position="43"/>
    </location>
</feature>
<dbReference type="PANTHER" id="PTHR43840">
    <property type="entry name" value="MITOCHONDRIAL METAL TRANSPORTER 1-RELATED"/>
    <property type="match status" value="1"/>
</dbReference>
<proteinExistence type="inferred from homology"/>
<feature type="domain" description="Cation efflux protein transmembrane" evidence="8">
    <location>
        <begin position="21"/>
        <end position="207"/>
    </location>
</feature>
<dbReference type="Pfam" id="PF16916">
    <property type="entry name" value="ZT_dimer"/>
    <property type="match status" value="1"/>
</dbReference>
<dbReference type="SUPFAM" id="SSF161111">
    <property type="entry name" value="Cation efflux protein transmembrane domain-like"/>
    <property type="match status" value="1"/>
</dbReference>
<feature type="transmembrane region" description="Helical" evidence="7">
    <location>
        <begin position="81"/>
        <end position="103"/>
    </location>
</feature>
<dbReference type="InterPro" id="IPR027470">
    <property type="entry name" value="Cation_efflux_CTD"/>
</dbReference>
<dbReference type="GO" id="GO:0005886">
    <property type="term" value="C:plasma membrane"/>
    <property type="evidence" value="ECO:0007669"/>
    <property type="project" value="TreeGrafter"/>
</dbReference>
<evidence type="ECO:0000256" key="5">
    <source>
        <dbReference type="ARBA" id="ARBA00022989"/>
    </source>
</evidence>
<keyword evidence="6 7" id="KW-0472">Membrane</keyword>
<dbReference type="KEGG" id="pprf:DPRO_3207"/>
<feature type="transmembrane region" description="Helical" evidence="7">
    <location>
        <begin position="182"/>
        <end position="199"/>
    </location>
</feature>
<feature type="domain" description="Cation efflux protein cytoplasmic" evidence="9">
    <location>
        <begin position="212"/>
        <end position="283"/>
    </location>
</feature>
<feature type="transmembrane region" description="Helical" evidence="7">
    <location>
        <begin position="118"/>
        <end position="136"/>
    </location>
</feature>
<name>A0A2C8FCG2_9BACT</name>
<dbReference type="AlphaFoldDB" id="A0A2C8FCG2"/>
<sequence>MSDPQNEVDNDLLVARKRAAFSVLLNLTLAVVKGIAGVISGSAALIGDAIHSATDVFASGVALAGLWIAGKKHPSFPFGLYKAENIATLVISIAVIVVAYEIGRDALLGGSSIPDASLALPVAVGSLVVATAFGLYQMREGRRLGSPALMADARDYLVDGASTCVVIVGLIGAYLGYALDRWAAGAVSLFVFWAGFQLLKDAVRDLLDAAMPKKLVREVMELVEQQPQVARVIECIGRQAGGRFIVNLDVLLRTDDHKTADRIGDRLEKSVKVAFPRIVMVHVRTHFGHDDERRRLTPVVEPGGAAAEGLASAPWFMLEVIHGKSGEVEERTYHENPHKDAEKRKGLLVGQWLMGLRPDELVVPDNHAGTAVVLLEEAGVVMLPK</sequence>
<organism evidence="10 11">
    <name type="scientific">Pseudodesulfovibrio profundus</name>
    <dbReference type="NCBI Taxonomy" id="57320"/>
    <lineage>
        <taxon>Bacteria</taxon>
        <taxon>Pseudomonadati</taxon>
        <taxon>Thermodesulfobacteriota</taxon>
        <taxon>Desulfovibrionia</taxon>
        <taxon>Desulfovibrionales</taxon>
        <taxon>Desulfovibrionaceae</taxon>
    </lineage>
</organism>
<dbReference type="RefSeq" id="WP_097012890.1">
    <property type="nucleotide sequence ID" value="NZ_LT907975.1"/>
</dbReference>
<evidence type="ECO:0000256" key="7">
    <source>
        <dbReference type="SAM" id="Phobius"/>
    </source>
</evidence>
<comment type="subcellular location">
    <subcellularLocation>
        <location evidence="1">Membrane</location>
        <topology evidence="1">Multi-pass membrane protein</topology>
    </subcellularLocation>
</comment>
<protein>
    <submittedName>
        <fullName evidence="10">Putative Cation diffusion facilitator family transporter</fullName>
    </submittedName>
</protein>
<dbReference type="PANTHER" id="PTHR43840:SF15">
    <property type="entry name" value="MITOCHONDRIAL METAL TRANSPORTER 1-RELATED"/>
    <property type="match status" value="1"/>
</dbReference>
<dbReference type="Gene3D" id="1.20.1510.10">
    <property type="entry name" value="Cation efflux protein transmembrane domain"/>
    <property type="match status" value="1"/>
</dbReference>
<evidence type="ECO:0000256" key="2">
    <source>
        <dbReference type="ARBA" id="ARBA00008114"/>
    </source>
</evidence>
<keyword evidence="4 7" id="KW-0812">Transmembrane</keyword>
<dbReference type="InterPro" id="IPR027469">
    <property type="entry name" value="Cation_efflux_TMD_sf"/>
</dbReference>
<dbReference type="SUPFAM" id="SSF160240">
    <property type="entry name" value="Cation efflux protein cytoplasmic domain-like"/>
    <property type="match status" value="1"/>
</dbReference>
<dbReference type="OrthoDB" id="9806522at2"/>
<dbReference type="GO" id="GO:0015093">
    <property type="term" value="F:ferrous iron transmembrane transporter activity"/>
    <property type="evidence" value="ECO:0007669"/>
    <property type="project" value="TreeGrafter"/>
</dbReference>
<accession>A0A2C8FCG2</accession>
<evidence type="ECO:0000256" key="1">
    <source>
        <dbReference type="ARBA" id="ARBA00004141"/>
    </source>
</evidence>
<dbReference type="InterPro" id="IPR050291">
    <property type="entry name" value="CDF_Transporter"/>
</dbReference>
<dbReference type="InterPro" id="IPR002524">
    <property type="entry name" value="Cation_efflux"/>
</dbReference>
<dbReference type="InterPro" id="IPR036837">
    <property type="entry name" value="Cation_efflux_CTD_sf"/>
</dbReference>